<comment type="caution">
    <text evidence="2">The sequence shown here is derived from an EMBL/GenBank/DDBJ whole genome shotgun (WGS) entry which is preliminary data.</text>
</comment>
<reference evidence="2" key="1">
    <citation type="submission" date="2020-07" db="EMBL/GenBank/DDBJ databases">
        <title>Huge and variable diversity of episymbiotic CPR bacteria and DPANN archaea in groundwater ecosystems.</title>
        <authorList>
            <person name="He C.Y."/>
            <person name="Keren R."/>
            <person name="Whittaker M."/>
            <person name="Farag I.F."/>
            <person name="Doudna J."/>
            <person name="Cate J.H.D."/>
            <person name="Banfield J.F."/>
        </authorList>
    </citation>
    <scope>NUCLEOTIDE SEQUENCE</scope>
    <source>
        <strain evidence="2">NC_groundwater_763_Ag_S-0.2um_68_21</strain>
    </source>
</reference>
<proteinExistence type="predicted"/>
<keyword evidence="1" id="KW-0812">Transmembrane</keyword>
<keyword evidence="1" id="KW-1133">Transmembrane helix</keyword>
<protein>
    <submittedName>
        <fullName evidence="2">Uncharacterized protein</fullName>
    </submittedName>
</protein>
<evidence type="ECO:0000313" key="2">
    <source>
        <dbReference type="EMBL" id="MBI3129245.1"/>
    </source>
</evidence>
<accession>A0A932I3J6</accession>
<gene>
    <name evidence="2" type="ORF">HYZ11_16680</name>
</gene>
<name>A0A932I3J6_UNCTE</name>
<dbReference type="Proteomes" id="UP000782312">
    <property type="component" value="Unassembled WGS sequence"/>
</dbReference>
<feature type="transmembrane region" description="Helical" evidence="1">
    <location>
        <begin position="84"/>
        <end position="106"/>
    </location>
</feature>
<feature type="transmembrane region" description="Helical" evidence="1">
    <location>
        <begin position="118"/>
        <end position="141"/>
    </location>
</feature>
<evidence type="ECO:0000313" key="3">
    <source>
        <dbReference type="Proteomes" id="UP000782312"/>
    </source>
</evidence>
<keyword evidence="1" id="KW-0472">Membrane</keyword>
<evidence type="ECO:0000256" key="1">
    <source>
        <dbReference type="SAM" id="Phobius"/>
    </source>
</evidence>
<feature type="transmembrane region" description="Helical" evidence="1">
    <location>
        <begin position="147"/>
        <end position="166"/>
    </location>
</feature>
<organism evidence="2 3">
    <name type="scientific">Tectimicrobiota bacterium</name>
    <dbReference type="NCBI Taxonomy" id="2528274"/>
    <lineage>
        <taxon>Bacteria</taxon>
        <taxon>Pseudomonadati</taxon>
        <taxon>Nitrospinota/Tectimicrobiota group</taxon>
        <taxon>Candidatus Tectimicrobiota</taxon>
    </lineage>
</organism>
<dbReference type="EMBL" id="JACPUR010000039">
    <property type="protein sequence ID" value="MBI3129245.1"/>
    <property type="molecule type" value="Genomic_DNA"/>
</dbReference>
<feature type="transmembrane region" description="Helical" evidence="1">
    <location>
        <begin position="21"/>
        <end position="42"/>
    </location>
</feature>
<sequence length="176" mass="18376">MTASATHTGALLATGARARSVLMEGIASGLLGALAVALWFFLRDLLEGQPLHTPGALGQSLAALLEGRAARAAAPGDSFPGSLVFIYSVVHGLAFVAAGIGGALVLDFGRRNPGWELYAVLFLATLGMWFTFLGMMLVGVIFEAVTIVDILIAHLLAALAMGAYFWRRHPEVIGGV</sequence>
<dbReference type="AlphaFoldDB" id="A0A932I3J6"/>